<dbReference type="OrthoDB" id="365009at2759"/>
<dbReference type="AlphaFoldDB" id="A0A9W5TD82"/>
<organism evidence="1 2">
    <name type="scientific">Babesia ovis</name>
    <dbReference type="NCBI Taxonomy" id="5869"/>
    <lineage>
        <taxon>Eukaryota</taxon>
        <taxon>Sar</taxon>
        <taxon>Alveolata</taxon>
        <taxon>Apicomplexa</taxon>
        <taxon>Aconoidasida</taxon>
        <taxon>Piroplasmida</taxon>
        <taxon>Babesiidae</taxon>
        <taxon>Babesia</taxon>
    </lineage>
</organism>
<evidence type="ECO:0000313" key="1">
    <source>
        <dbReference type="EMBL" id="GFE55810.1"/>
    </source>
</evidence>
<name>A0A9W5TD82_BABOV</name>
<dbReference type="Proteomes" id="UP001057455">
    <property type="component" value="Unassembled WGS sequence"/>
</dbReference>
<dbReference type="EMBL" id="BLIY01000024">
    <property type="protein sequence ID" value="GFE55810.1"/>
    <property type="molecule type" value="Genomic_DNA"/>
</dbReference>
<reference evidence="1" key="1">
    <citation type="submission" date="2019-12" db="EMBL/GenBank/DDBJ databases">
        <title>Genome sequence of Babesia ovis.</title>
        <authorList>
            <person name="Yamagishi J."/>
            <person name="Sevinc F."/>
            <person name="Xuan X."/>
        </authorList>
    </citation>
    <scope>NUCLEOTIDE SEQUENCE</scope>
    <source>
        <strain evidence="1">Selcuk</strain>
    </source>
</reference>
<gene>
    <name evidence="1" type="ORF">BaOVIS_032140</name>
</gene>
<proteinExistence type="predicted"/>
<comment type="caution">
    <text evidence="1">The sequence shown here is derived from an EMBL/GenBank/DDBJ whole genome shotgun (WGS) entry which is preliminary data.</text>
</comment>
<sequence>MVLEKRPTAKRARFTCKKLAFLELQRHRRLEYGRWLTRRKRAERVYFLPSVKDEVGVLSAESVQRILHQGSAFHFSKDIVRESSESFHGLLFDGILNVRRFSQHELVLLISVLVKLSTPNHKLLSRALLQCTLRFDSFTFSEVAHLSFLISYLPESLSLEFIKQWMPKVAILLRRLDFKDFGNTDFSSLAKLSYAVSHYSPECHLLVSDLLSALPGYNGGNDRLCSRDFSLVCRSMLTSGVVSYGFLRDASDFYTSQLNQAIECLLQRLNRRSVLSRRRIVFTLEDSASEPTVVMDDLLLFISTCDHFGYHNRPLLDAFNRYIRDISLSFITDRHAAKYYRSHGSANPDIITKRFSELIRSGHYKHPKSGKQDLQKLLKDLYGSITHEPEGFWSIRSICAIGSKYVTDRHGFSKFVDFVLSNLNYDLLSSDEKNHLSGLCQSLQAFNPRLVRYMAALGDCGNVKPIASMYLDENTVLHERKMESIDGTQVESTVFARHYTAYIAERKSPDLEMMLRLFPTMASKVPLIICWECVWQMLHVIAIGNCFEMIPLVRSFLEESFLGFQNFDHASQHISDITLRIISAGGNFNEIDLYMDSCVRIVELFTCASLSRDHGDLPCFANLFNLFANLHHILQHGFTEMDEDTSLSLERLLRCLEQYLESFSGKKQGLLSQTVPREVYTQVMSAISRYFCLDLATDGLSVERSLELLRIHHDTEGASFLRSNAHLFRHIILQGSLEV</sequence>
<protein>
    <submittedName>
        <fullName evidence="1">BfpT-regulated chaperone, putative</fullName>
    </submittedName>
</protein>
<evidence type="ECO:0000313" key="2">
    <source>
        <dbReference type="Proteomes" id="UP001057455"/>
    </source>
</evidence>
<accession>A0A9W5TD82</accession>
<keyword evidence="2" id="KW-1185">Reference proteome</keyword>